<sequence>MVSLPPIVMVVEDDFVDVELVKRGIRARKLNYGLLTSSDGNQALEMLRSDKLTHEERERLIVFLDINMPGMNGHQFLTKLREDPNLRRTIVFVLTTSDHPRDKQMAYDNNVAGYFVKSNLEGLLDTVAVYVENVEFPPVLP</sequence>
<feature type="modified residue" description="4-aspartylphosphate" evidence="1">
    <location>
        <position position="65"/>
    </location>
</feature>
<dbReference type="PROSITE" id="PS50110">
    <property type="entry name" value="RESPONSE_REGULATORY"/>
    <property type="match status" value="1"/>
</dbReference>
<dbReference type="InterPro" id="IPR001789">
    <property type="entry name" value="Sig_transdc_resp-reg_receiver"/>
</dbReference>
<comment type="caution">
    <text evidence="3">The sequence shown here is derived from an EMBL/GenBank/DDBJ whole genome shotgun (WGS) entry which is preliminary data.</text>
</comment>
<keyword evidence="1" id="KW-0597">Phosphoprotein</keyword>
<protein>
    <submittedName>
        <fullName evidence="3">Response regulator rcp1</fullName>
    </submittedName>
</protein>
<organism evidence="3 4">
    <name type="scientific">Rubripirellula tenax</name>
    <dbReference type="NCBI Taxonomy" id="2528015"/>
    <lineage>
        <taxon>Bacteria</taxon>
        <taxon>Pseudomonadati</taxon>
        <taxon>Planctomycetota</taxon>
        <taxon>Planctomycetia</taxon>
        <taxon>Pirellulales</taxon>
        <taxon>Pirellulaceae</taxon>
        <taxon>Rubripirellula</taxon>
    </lineage>
</organism>
<dbReference type="PANTHER" id="PTHR44520:SF2">
    <property type="entry name" value="RESPONSE REGULATOR RCP1"/>
    <property type="match status" value="1"/>
</dbReference>
<proteinExistence type="predicted"/>
<evidence type="ECO:0000256" key="1">
    <source>
        <dbReference type="PROSITE-ProRule" id="PRU00169"/>
    </source>
</evidence>
<reference evidence="3 4" key="1">
    <citation type="submission" date="2019-02" db="EMBL/GenBank/DDBJ databases">
        <title>Deep-cultivation of Planctomycetes and their phenomic and genomic characterization uncovers novel biology.</title>
        <authorList>
            <person name="Wiegand S."/>
            <person name="Jogler M."/>
            <person name="Boedeker C."/>
            <person name="Pinto D."/>
            <person name="Vollmers J."/>
            <person name="Rivas-Marin E."/>
            <person name="Kohn T."/>
            <person name="Peeters S.H."/>
            <person name="Heuer A."/>
            <person name="Rast P."/>
            <person name="Oberbeckmann S."/>
            <person name="Bunk B."/>
            <person name="Jeske O."/>
            <person name="Meyerdierks A."/>
            <person name="Storesund J.E."/>
            <person name="Kallscheuer N."/>
            <person name="Luecker S."/>
            <person name="Lage O.M."/>
            <person name="Pohl T."/>
            <person name="Merkel B.J."/>
            <person name="Hornburger P."/>
            <person name="Mueller R.-W."/>
            <person name="Bruemmer F."/>
            <person name="Labrenz M."/>
            <person name="Spormann A.M."/>
            <person name="Op Den Camp H."/>
            <person name="Overmann J."/>
            <person name="Amann R."/>
            <person name="Jetten M.S.M."/>
            <person name="Mascher T."/>
            <person name="Medema M.H."/>
            <person name="Devos D.P."/>
            <person name="Kaster A.-K."/>
            <person name="Ovreas L."/>
            <person name="Rohde M."/>
            <person name="Galperin M.Y."/>
            <person name="Jogler C."/>
        </authorList>
    </citation>
    <scope>NUCLEOTIDE SEQUENCE [LARGE SCALE GENOMIC DNA]</scope>
    <source>
        <strain evidence="3 4">Poly51</strain>
    </source>
</reference>
<accession>A0A5C6EER8</accession>
<dbReference type="InterPro" id="IPR011006">
    <property type="entry name" value="CheY-like_superfamily"/>
</dbReference>
<dbReference type="OrthoDB" id="195863at2"/>
<dbReference type="EMBL" id="SJPW01000007">
    <property type="protein sequence ID" value="TWU47512.1"/>
    <property type="molecule type" value="Genomic_DNA"/>
</dbReference>
<dbReference type="Proteomes" id="UP000318288">
    <property type="component" value="Unassembled WGS sequence"/>
</dbReference>
<keyword evidence="4" id="KW-1185">Reference proteome</keyword>
<gene>
    <name evidence="3" type="primary">rcp1_2</name>
    <name evidence="3" type="ORF">Poly51_53120</name>
</gene>
<name>A0A5C6EER8_9BACT</name>
<dbReference type="PANTHER" id="PTHR44520">
    <property type="entry name" value="RESPONSE REGULATOR RCP1-RELATED"/>
    <property type="match status" value="1"/>
</dbReference>
<evidence type="ECO:0000313" key="3">
    <source>
        <dbReference type="EMBL" id="TWU47512.1"/>
    </source>
</evidence>
<evidence type="ECO:0000313" key="4">
    <source>
        <dbReference type="Proteomes" id="UP000318288"/>
    </source>
</evidence>
<dbReference type="Pfam" id="PF00072">
    <property type="entry name" value="Response_reg"/>
    <property type="match status" value="1"/>
</dbReference>
<dbReference type="AlphaFoldDB" id="A0A5C6EER8"/>
<feature type="domain" description="Response regulatory" evidence="2">
    <location>
        <begin position="7"/>
        <end position="132"/>
    </location>
</feature>
<dbReference type="GO" id="GO:0000160">
    <property type="term" value="P:phosphorelay signal transduction system"/>
    <property type="evidence" value="ECO:0007669"/>
    <property type="project" value="InterPro"/>
</dbReference>
<dbReference type="SMART" id="SM00448">
    <property type="entry name" value="REC"/>
    <property type="match status" value="1"/>
</dbReference>
<evidence type="ECO:0000259" key="2">
    <source>
        <dbReference type="PROSITE" id="PS50110"/>
    </source>
</evidence>
<dbReference type="InterPro" id="IPR052893">
    <property type="entry name" value="TCS_response_regulator"/>
</dbReference>
<dbReference type="Gene3D" id="3.40.50.2300">
    <property type="match status" value="1"/>
</dbReference>
<dbReference type="RefSeq" id="WP_146461349.1">
    <property type="nucleotide sequence ID" value="NZ_SJPW01000007.1"/>
</dbReference>
<dbReference type="SUPFAM" id="SSF52172">
    <property type="entry name" value="CheY-like"/>
    <property type="match status" value="1"/>
</dbReference>